<sequence>MSRSAKAPAGPLLIGVSAANGLTSPVDAPSIRNTPIPMLRRQCEGRTRIGLTAPDAPRLWLWRARRSECAIYSQRSVSTPDGGFRVWTRTWKVHLYAPADSAGTGFKFTRAPLRERPTEDGASPA</sequence>
<reference evidence="1 2" key="1">
    <citation type="submission" date="2017-04" db="EMBL/GenBank/DDBJ databases">
        <title>Genome Sequence of the Model Brown-Rot Fungus Postia placenta SB12.</title>
        <authorList>
            <consortium name="DOE Joint Genome Institute"/>
            <person name="Gaskell J."/>
            <person name="Kersten P."/>
            <person name="Larrondo L.F."/>
            <person name="Canessa P."/>
            <person name="Martinez D."/>
            <person name="Hibbett D."/>
            <person name="Schmoll M."/>
            <person name="Kubicek C.P."/>
            <person name="Martinez A.T."/>
            <person name="Yadav J."/>
            <person name="Master E."/>
            <person name="Magnuson J.K."/>
            <person name="James T."/>
            <person name="Yaver D."/>
            <person name="Berka R."/>
            <person name="Labutti K."/>
            <person name="Lipzen A."/>
            <person name="Aerts A."/>
            <person name="Barry K."/>
            <person name="Henrissat B."/>
            <person name="Blanchette R."/>
            <person name="Grigoriev I."/>
            <person name="Cullen D."/>
        </authorList>
    </citation>
    <scope>NUCLEOTIDE SEQUENCE [LARGE SCALE GENOMIC DNA]</scope>
    <source>
        <strain evidence="1 2">MAD-698-R-SB12</strain>
    </source>
</reference>
<keyword evidence="2" id="KW-1185">Reference proteome</keyword>
<evidence type="ECO:0000313" key="1">
    <source>
        <dbReference type="EMBL" id="OSX66707.1"/>
    </source>
</evidence>
<dbReference type="AlphaFoldDB" id="A0A1X6NDI5"/>
<dbReference type="EMBL" id="KZ110592">
    <property type="protein sequence ID" value="OSX66707.1"/>
    <property type="molecule type" value="Genomic_DNA"/>
</dbReference>
<dbReference type="GeneID" id="36325331"/>
<accession>A0A1X6NDI5</accession>
<dbReference type="RefSeq" id="XP_024343501.1">
    <property type="nucleotide sequence ID" value="XM_024480381.1"/>
</dbReference>
<proteinExistence type="predicted"/>
<dbReference type="Proteomes" id="UP000194127">
    <property type="component" value="Unassembled WGS sequence"/>
</dbReference>
<evidence type="ECO:0000313" key="2">
    <source>
        <dbReference type="Proteomes" id="UP000194127"/>
    </source>
</evidence>
<protein>
    <submittedName>
        <fullName evidence="1">Uncharacterized protein</fullName>
    </submittedName>
</protein>
<organism evidence="1 2">
    <name type="scientific">Postia placenta MAD-698-R-SB12</name>
    <dbReference type="NCBI Taxonomy" id="670580"/>
    <lineage>
        <taxon>Eukaryota</taxon>
        <taxon>Fungi</taxon>
        <taxon>Dikarya</taxon>
        <taxon>Basidiomycota</taxon>
        <taxon>Agaricomycotina</taxon>
        <taxon>Agaricomycetes</taxon>
        <taxon>Polyporales</taxon>
        <taxon>Adustoporiaceae</taxon>
        <taxon>Rhodonia</taxon>
    </lineage>
</organism>
<name>A0A1X6NDI5_9APHY</name>
<gene>
    <name evidence="1" type="ORF">POSPLADRAFT_1053328</name>
</gene>